<comment type="caution">
    <text evidence="2">The sequence shown here is derived from an EMBL/GenBank/DDBJ whole genome shotgun (WGS) entry which is preliminary data.</text>
</comment>
<feature type="region of interest" description="Disordered" evidence="1">
    <location>
        <begin position="136"/>
        <end position="165"/>
    </location>
</feature>
<dbReference type="PANTHER" id="PTHR48449">
    <property type="entry name" value="DUF1985 DOMAIN-CONTAINING PROTEIN"/>
    <property type="match status" value="1"/>
</dbReference>
<dbReference type="Proteomes" id="UP000594638">
    <property type="component" value="Unassembled WGS sequence"/>
</dbReference>
<reference evidence="2 3" key="1">
    <citation type="submission" date="2019-12" db="EMBL/GenBank/DDBJ databases">
        <authorList>
            <person name="Alioto T."/>
            <person name="Alioto T."/>
            <person name="Gomez Garrido J."/>
        </authorList>
    </citation>
    <scope>NUCLEOTIDE SEQUENCE [LARGE SCALE GENOMIC DNA]</scope>
</reference>
<gene>
    <name evidence="2" type="ORF">OLEA9_A011799</name>
</gene>
<name>A0A8S0TAR4_OLEEU</name>
<protein>
    <recommendedName>
        <fullName evidence="4">DUF1985 domain-containing protein</fullName>
    </recommendedName>
</protein>
<organism evidence="2 3">
    <name type="scientific">Olea europaea subsp. europaea</name>
    <dbReference type="NCBI Taxonomy" id="158383"/>
    <lineage>
        <taxon>Eukaryota</taxon>
        <taxon>Viridiplantae</taxon>
        <taxon>Streptophyta</taxon>
        <taxon>Embryophyta</taxon>
        <taxon>Tracheophyta</taxon>
        <taxon>Spermatophyta</taxon>
        <taxon>Magnoliopsida</taxon>
        <taxon>eudicotyledons</taxon>
        <taxon>Gunneridae</taxon>
        <taxon>Pentapetalae</taxon>
        <taxon>asterids</taxon>
        <taxon>lamiids</taxon>
        <taxon>Lamiales</taxon>
        <taxon>Oleaceae</taxon>
        <taxon>Oleeae</taxon>
        <taxon>Olea</taxon>
    </lineage>
</organism>
<evidence type="ECO:0008006" key="4">
    <source>
        <dbReference type="Google" id="ProtNLM"/>
    </source>
</evidence>
<evidence type="ECO:0000256" key="1">
    <source>
        <dbReference type="SAM" id="MobiDB-lite"/>
    </source>
</evidence>
<evidence type="ECO:0000313" key="3">
    <source>
        <dbReference type="Proteomes" id="UP000594638"/>
    </source>
</evidence>
<proteinExistence type="predicted"/>
<accession>A0A8S0TAR4</accession>
<dbReference type="PANTHER" id="PTHR48449:SF1">
    <property type="entry name" value="DUF1985 DOMAIN-CONTAINING PROTEIN"/>
    <property type="match status" value="1"/>
</dbReference>
<dbReference type="AlphaFoldDB" id="A0A8S0TAR4"/>
<dbReference type="EMBL" id="CACTIH010005701">
    <property type="protein sequence ID" value="CAA3000596.1"/>
    <property type="molecule type" value="Genomic_DNA"/>
</dbReference>
<sequence>MRLLKKKIEHMDDKYKLGLVIIYETVLRSKEKDTSIDLRTLDIVDDLELFNGYRWGTKSFKFTIHAFLRVSKDLKPMYSLWRFPLTIQVWTFKFIPQIANMYRARLLVNELSRMCRWKSTLIPNSHDIAEVLDDPQMQSSGTARVHQRSVPTSRRPPRSHRASCDHDDMLRQLLHHVEKLFDKYEEINKKVNTIMNWMRPSQHLDRDYSFGANGVFGTEGDNHEEIEREMDEGDTMRETGTGEAVRKFDGGRTVMETVARGIEIEVETGKIRREVIAKNIESEAVAGSIERETETGGAVIDTIAKNIEREMDVVDIEEGSNERIRMYTKVFTYKRKNLDKTYYQIDALMRDKRLKKASKLVSSPYMTGAK</sequence>
<evidence type="ECO:0000313" key="2">
    <source>
        <dbReference type="EMBL" id="CAA3000596.1"/>
    </source>
</evidence>
<dbReference type="OrthoDB" id="925325at2759"/>
<dbReference type="Gramene" id="OE9A011799T1">
    <property type="protein sequence ID" value="OE9A011799C1"/>
    <property type="gene ID" value="OE9A011799"/>
</dbReference>
<keyword evidence="3" id="KW-1185">Reference proteome</keyword>